<dbReference type="SMART" id="SM00028">
    <property type="entry name" value="TPR"/>
    <property type="match status" value="9"/>
</dbReference>
<evidence type="ECO:0000256" key="2">
    <source>
        <dbReference type="ARBA" id="ARBA00022737"/>
    </source>
</evidence>
<evidence type="ECO:0000256" key="8">
    <source>
        <dbReference type="SAM" id="MobiDB-lite"/>
    </source>
</evidence>
<dbReference type="EMBL" id="JAPXFL010000004">
    <property type="protein sequence ID" value="KAK9507386.1"/>
    <property type="molecule type" value="Genomic_DNA"/>
</dbReference>
<sequence>MDQVAVLKDKGNAALSEGKFTEAINHYTSAIQLDPKNHVLYSNRSAAYAKANEYEKSLTDALETIKLKPDWGKGYSRKGSALAYLGRLKEAIEAYEEGLKHDPNNQSLKDALMEVKSQLRKDSGFNNPFCAPDIYTKLRADPRTREYLNDPSYLQLLMQIQNNPQDLSLMMSDKRLVTTMGVLLGIDLDNVGAGDDDKMEVDPPAEPHKKREPSPPSKTAKSEEANLTPAQVEAKKEKDLGNEAYKKKDFETALKHYQKAISIFPTDITFYNNVAAVYFEQKEYEKCIKECEKAIDIGRENRADFKLIAKAFTRIGNAYRKLEDWKKAKTYYEKAMSEHRTPEVKALLSEVEKKIKEEEKKAYVDPVKAEEAKEKGNELFKNGDYAEAVKFYTEAIKRNPDDAKYYSNRAACYTKLAAFDLGLKDCDTCLKIDPKFIKGWIRKGKILQGMQQPSKAISAYQKALDIDPTNAEALEGYKQCSIAVNSNPEEVRKRAMADPEVQSILCDPAMRLILEQMQNDPKALQDHLKNPDIAAKIQKLIESGLIAIH</sequence>
<evidence type="ECO:0000256" key="4">
    <source>
        <dbReference type="ARBA" id="ARBA00024190"/>
    </source>
</evidence>
<dbReference type="SMART" id="SM00727">
    <property type="entry name" value="STI1"/>
    <property type="match status" value="2"/>
</dbReference>
<gene>
    <name evidence="10" type="ORF">O3M35_007253</name>
</gene>
<name>A0AAW1DCC3_9HEMI</name>
<dbReference type="FunFam" id="1.10.260.100:FF:000004">
    <property type="entry name" value="Putative stress-induced-phosphoprotein 1"/>
    <property type="match status" value="1"/>
</dbReference>
<dbReference type="FunFam" id="1.25.40.10:FF:000010">
    <property type="entry name" value="Stress-induced phosphoprotein 1"/>
    <property type="match status" value="1"/>
</dbReference>
<dbReference type="FunFam" id="1.25.40.10:FF:000020">
    <property type="entry name" value="Stress-induced phosphoprotein 1"/>
    <property type="match status" value="1"/>
</dbReference>
<dbReference type="FunFam" id="1.10.260.100:FF:000002">
    <property type="entry name" value="Stress-induced-phosphoprotein 1 (Hsp70/Hsp90-organizing)"/>
    <property type="match status" value="1"/>
</dbReference>
<feature type="domain" description="STI1" evidence="9">
    <location>
        <begin position="498"/>
        <end position="537"/>
    </location>
</feature>
<keyword evidence="3 7" id="KW-0802">TPR repeat</keyword>
<comment type="subcellular location">
    <subcellularLocation>
        <location evidence="4">Dynein axonemal particle</location>
    </subcellularLocation>
</comment>
<evidence type="ECO:0000256" key="6">
    <source>
        <dbReference type="ARBA" id="ARBA00045590"/>
    </source>
</evidence>
<feature type="domain" description="STI1" evidence="9">
    <location>
        <begin position="131"/>
        <end position="170"/>
    </location>
</feature>
<feature type="repeat" description="TPR" evidence="7">
    <location>
        <begin position="72"/>
        <end position="105"/>
    </location>
</feature>
<evidence type="ECO:0000256" key="7">
    <source>
        <dbReference type="PROSITE-ProRule" id="PRU00339"/>
    </source>
</evidence>
<comment type="function">
    <text evidence="6">Acts as a co-chaperone for HSP90AA1. Mediates the association of the molecular chaperones HSPA8/HSC70 and HSP90.</text>
</comment>
<evidence type="ECO:0000259" key="9">
    <source>
        <dbReference type="SMART" id="SM00727"/>
    </source>
</evidence>
<feature type="repeat" description="TPR" evidence="7">
    <location>
        <begin position="234"/>
        <end position="267"/>
    </location>
</feature>
<dbReference type="Pfam" id="PF13414">
    <property type="entry name" value="TPR_11"/>
    <property type="match status" value="2"/>
</dbReference>
<dbReference type="EMBL" id="JAPXFL010000004">
    <property type="protein sequence ID" value="KAK9507385.1"/>
    <property type="molecule type" value="Genomic_DNA"/>
</dbReference>
<keyword evidence="11" id="KW-1185">Reference proteome</keyword>
<keyword evidence="1" id="KW-0963">Cytoplasm</keyword>
<comment type="caution">
    <text evidence="10">The sequence shown here is derived from an EMBL/GenBank/DDBJ whole genome shotgun (WGS) entry which is preliminary data.</text>
</comment>
<dbReference type="Gene3D" id="1.25.40.10">
    <property type="entry name" value="Tetratricopeptide repeat domain"/>
    <property type="match status" value="3"/>
</dbReference>
<feature type="repeat" description="TPR" evidence="7">
    <location>
        <begin position="437"/>
        <end position="470"/>
    </location>
</feature>
<feature type="region of interest" description="Disordered" evidence="8">
    <location>
        <begin position="193"/>
        <end position="238"/>
    </location>
</feature>
<dbReference type="InterPro" id="IPR041243">
    <property type="entry name" value="STI1/HOP_DP"/>
</dbReference>
<dbReference type="Pfam" id="PF13424">
    <property type="entry name" value="TPR_12"/>
    <property type="match status" value="1"/>
</dbReference>
<dbReference type="InterPro" id="IPR019734">
    <property type="entry name" value="TPR_rpt"/>
</dbReference>
<feature type="repeat" description="TPR" evidence="7">
    <location>
        <begin position="309"/>
        <end position="342"/>
    </location>
</feature>
<proteinExistence type="predicted"/>
<dbReference type="FunFam" id="1.25.40.10:FF:000027">
    <property type="entry name" value="stress-induced-phosphoprotein 1 isoform X1"/>
    <property type="match status" value="1"/>
</dbReference>
<dbReference type="PANTHER" id="PTHR22904">
    <property type="entry name" value="TPR REPEAT CONTAINING PROTEIN"/>
    <property type="match status" value="1"/>
</dbReference>
<dbReference type="PANTHER" id="PTHR22904:SF523">
    <property type="entry name" value="STRESS-INDUCED-PHOSPHOPROTEIN 1"/>
    <property type="match status" value="1"/>
</dbReference>
<protein>
    <recommendedName>
        <fullName evidence="5">Stress-induced-phosphoprotein 1</fullName>
    </recommendedName>
</protein>
<organism evidence="10 11">
    <name type="scientific">Rhynocoris fuscipes</name>
    <dbReference type="NCBI Taxonomy" id="488301"/>
    <lineage>
        <taxon>Eukaryota</taxon>
        <taxon>Metazoa</taxon>
        <taxon>Ecdysozoa</taxon>
        <taxon>Arthropoda</taxon>
        <taxon>Hexapoda</taxon>
        <taxon>Insecta</taxon>
        <taxon>Pterygota</taxon>
        <taxon>Neoptera</taxon>
        <taxon>Paraneoptera</taxon>
        <taxon>Hemiptera</taxon>
        <taxon>Heteroptera</taxon>
        <taxon>Panheteroptera</taxon>
        <taxon>Cimicomorpha</taxon>
        <taxon>Reduviidae</taxon>
        <taxon>Harpactorinae</taxon>
        <taxon>Harpactorini</taxon>
        <taxon>Rhynocoris</taxon>
    </lineage>
</organism>
<dbReference type="Gene3D" id="1.10.260.100">
    <property type="match status" value="2"/>
</dbReference>
<dbReference type="InterPro" id="IPR011990">
    <property type="entry name" value="TPR-like_helical_dom_sf"/>
</dbReference>
<evidence type="ECO:0000313" key="10">
    <source>
        <dbReference type="EMBL" id="KAK9507385.1"/>
    </source>
</evidence>
<dbReference type="InterPro" id="IPR006636">
    <property type="entry name" value="STI1_HS-bd"/>
</dbReference>
<dbReference type="Pfam" id="PF00515">
    <property type="entry name" value="TPR_1"/>
    <property type="match status" value="3"/>
</dbReference>
<feature type="repeat" description="TPR" evidence="7">
    <location>
        <begin position="268"/>
        <end position="301"/>
    </location>
</feature>
<evidence type="ECO:0000256" key="1">
    <source>
        <dbReference type="ARBA" id="ARBA00022490"/>
    </source>
</evidence>
<dbReference type="Proteomes" id="UP001461498">
    <property type="component" value="Unassembled WGS sequence"/>
</dbReference>
<evidence type="ECO:0000256" key="5">
    <source>
        <dbReference type="ARBA" id="ARBA00026193"/>
    </source>
</evidence>
<accession>A0AAW1DCC3</accession>
<dbReference type="SUPFAM" id="SSF48452">
    <property type="entry name" value="TPR-like"/>
    <property type="match status" value="3"/>
</dbReference>
<feature type="repeat" description="TPR" evidence="7">
    <location>
        <begin position="369"/>
        <end position="402"/>
    </location>
</feature>
<evidence type="ECO:0000313" key="11">
    <source>
        <dbReference type="Proteomes" id="UP001461498"/>
    </source>
</evidence>
<feature type="repeat" description="TPR" evidence="7">
    <location>
        <begin position="4"/>
        <end position="37"/>
    </location>
</feature>
<reference evidence="10 11" key="1">
    <citation type="submission" date="2022-12" db="EMBL/GenBank/DDBJ databases">
        <title>Chromosome-level genome assembly of true bugs.</title>
        <authorList>
            <person name="Ma L."/>
            <person name="Li H."/>
        </authorList>
    </citation>
    <scope>NUCLEOTIDE SEQUENCE [LARGE SCALE GENOMIC DNA]</scope>
    <source>
        <strain evidence="10">Lab_2022b</strain>
    </source>
</reference>
<dbReference type="PROSITE" id="PS50005">
    <property type="entry name" value="TPR"/>
    <property type="match status" value="7"/>
</dbReference>
<dbReference type="GO" id="GO:0120293">
    <property type="term" value="C:dynein axonemal particle"/>
    <property type="evidence" value="ECO:0007669"/>
    <property type="project" value="UniProtKB-SubCell"/>
</dbReference>
<evidence type="ECO:0000256" key="3">
    <source>
        <dbReference type="ARBA" id="ARBA00022803"/>
    </source>
</evidence>
<dbReference type="Pfam" id="PF17830">
    <property type="entry name" value="STI1-HOP_DP"/>
    <property type="match status" value="2"/>
</dbReference>
<keyword evidence="2" id="KW-0677">Repeat</keyword>
<dbReference type="GO" id="GO:0051879">
    <property type="term" value="F:Hsp90 protein binding"/>
    <property type="evidence" value="ECO:0007669"/>
    <property type="project" value="TreeGrafter"/>
</dbReference>
<dbReference type="AlphaFoldDB" id="A0AAW1DCC3"/>